<evidence type="ECO:0000256" key="1">
    <source>
        <dbReference type="ARBA" id="ARBA00010333"/>
    </source>
</evidence>
<name>A0A7Y0LAT7_9GAMM</name>
<dbReference type="SUPFAM" id="SSF53850">
    <property type="entry name" value="Periplasmic binding protein-like II"/>
    <property type="match status" value="1"/>
</dbReference>
<comment type="similarity">
    <text evidence="1">Belongs to the bacterial solute-binding protein 3 family.</text>
</comment>
<sequence>MKIVMFVLLVLCASSSLAAKVHLTSLSWPPYSDEFIKNQGASVAVAKAAFAIEGHELIVSFFPWSRTVNLAKQQHSKYAGYFPEYFYETSEFLFSKPMGSGPLGLLQNKDEPINYSSVKDLIGKKVGVVQDYVNTKALDDLIANGDVKAEAVPSDVINIKKVAAKRVAVAVIDPYVFEHLLATDDSLVGVKHKVEMHKQLLEMKQLFVAFRNDEQGRKWQKVFNQGLAKIDVERIMSNYLAH</sequence>
<evidence type="ECO:0000313" key="3">
    <source>
        <dbReference type="EMBL" id="NMP31138.1"/>
    </source>
</evidence>
<evidence type="ECO:0000313" key="4">
    <source>
        <dbReference type="Proteomes" id="UP000568664"/>
    </source>
</evidence>
<reference evidence="3 4" key="1">
    <citation type="submission" date="2020-04" db="EMBL/GenBank/DDBJ databases">
        <title>Thalassotalea sp. M1531, isolated from the surface of marine red alga.</title>
        <authorList>
            <person name="Pang L."/>
            <person name="Lu D.-C."/>
        </authorList>
    </citation>
    <scope>NUCLEOTIDE SEQUENCE [LARGE SCALE GENOMIC DNA]</scope>
    <source>
        <strain evidence="3 4">M1531</strain>
    </source>
</reference>
<keyword evidence="4" id="KW-1185">Reference proteome</keyword>
<accession>A0A7Y0LAT7</accession>
<comment type="caution">
    <text evidence="3">The sequence shown here is derived from an EMBL/GenBank/DDBJ whole genome shotgun (WGS) entry which is preliminary data.</text>
</comment>
<dbReference type="PANTHER" id="PTHR35936">
    <property type="entry name" value="MEMBRANE-BOUND LYTIC MUREIN TRANSGLYCOSYLASE F"/>
    <property type="match status" value="1"/>
</dbReference>
<proteinExistence type="inferred from homology"/>
<evidence type="ECO:0000256" key="2">
    <source>
        <dbReference type="SAM" id="SignalP"/>
    </source>
</evidence>
<protein>
    <submittedName>
        <fullName evidence="3">Amino acid ABC transporter substrate-binding protein</fullName>
    </submittedName>
</protein>
<dbReference type="Gene3D" id="3.40.190.10">
    <property type="entry name" value="Periplasmic binding protein-like II"/>
    <property type="match status" value="2"/>
</dbReference>
<dbReference type="Proteomes" id="UP000568664">
    <property type="component" value="Unassembled WGS sequence"/>
</dbReference>
<dbReference type="EMBL" id="JABBXH010000002">
    <property type="protein sequence ID" value="NMP31138.1"/>
    <property type="molecule type" value="Genomic_DNA"/>
</dbReference>
<dbReference type="AlphaFoldDB" id="A0A7Y0LAT7"/>
<dbReference type="RefSeq" id="WP_169074473.1">
    <property type="nucleotide sequence ID" value="NZ_JABBXH010000002.1"/>
</dbReference>
<keyword evidence="2" id="KW-0732">Signal</keyword>
<organism evidence="3 4">
    <name type="scientific">Thalassotalea algicola</name>
    <dbReference type="NCBI Taxonomy" id="2716224"/>
    <lineage>
        <taxon>Bacteria</taxon>
        <taxon>Pseudomonadati</taxon>
        <taxon>Pseudomonadota</taxon>
        <taxon>Gammaproteobacteria</taxon>
        <taxon>Alteromonadales</taxon>
        <taxon>Colwelliaceae</taxon>
        <taxon>Thalassotalea</taxon>
    </lineage>
</organism>
<feature type="signal peptide" evidence="2">
    <location>
        <begin position="1"/>
        <end position="18"/>
    </location>
</feature>
<dbReference type="PANTHER" id="PTHR35936:SF25">
    <property type="entry name" value="ABC TRANSPORTER SUBSTRATE-BINDING PROTEIN"/>
    <property type="match status" value="1"/>
</dbReference>
<gene>
    <name evidence="3" type="ORF">HII17_06135</name>
</gene>
<feature type="chain" id="PRO_5030899754" evidence="2">
    <location>
        <begin position="19"/>
        <end position="242"/>
    </location>
</feature>